<name>A0A0H3G5V4_BRUSU</name>
<evidence type="ECO:0000313" key="1">
    <source>
        <dbReference type="EMBL" id="AEM19403.1"/>
    </source>
</evidence>
<dbReference type="KEGG" id="bms:BR2096"/>
<organism evidence="1 2">
    <name type="scientific">Brucella suis biovar 1 (strain 1330)</name>
    <dbReference type="NCBI Taxonomy" id="204722"/>
    <lineage>
        <taxon>Bacteria</taxon>
        <taxon>Pseudomonadati</taxon>
        <taxon>Pseudomonadota</taxon>
        <taxon>Alphaproteobacteria</taxon>
        <taxon>Hyphomicrobiales</taxon>
        <taxon>Brucellaceae</taxon>
        <taxon>Brucella/Ochrobactrum group</taxon>
        <taxon>Brucella</taxon>
    </lineage>
</organism>
<proteinExistence type="predicted"/>
<dbReference type="AlphaFoldDB" id="A0A0H3G5V4"/>
<dbReference type="PATRIC" id="fig|204722.21.peg.1307"/>
<protein>
    <submittedName>
        <fullName evidence="1">Uncharacterized protein</fullName>
    </submittedName>
</protein>
<evidence type="ECO:0000313" key="2">
    <source>
        <dbReference type="Proteomes" id="UP000007104"/>
    </source>
</evidence>
<dbReference type="HOGENOM" id="CLU_176818_0_0_5"/>
<dbReference type="KEGG" id="bsi:BS1330_I2090"/>
<dbReference type="Proteomes" id="UP000007104">
    <property type="component" value="Chromosome I"/>
</dbReference>
<reference evidence="1 2" key="1">
    <citation type="journal article" date="2011" name="J. Bacteriol.">
        <title>Revised genome sequence of Brucella suis 1330.</title>
        <authorList>
            <person name="Tae H."/>
            <person name="Shallom S."/>
            <person name="Settlage R."/>
            <person name="Preston D."/>
            <person name="Adams L.G."/>
            <person name="Garner H.R."/>
        </authorList>
    </citation>
    <scope>NUCLEOTIDE SEQUENCE [LARGE SCALE GENOMIC DNA]</scope>
    <source>
        <strain evidence="1 2">1330</strain>
    </source>
</reference>
<sequence>MSHFPIHRSGIGNQSAGLFPSRRRVAFLLENSGVDLSPGPGGNCNRAAGQYARIKICLYCVVLGALICYSKRQPEWFDRFRKSAPEPIFSCNFAFRRIALDWSTR</sequence>
<accession>A0A0H3G5V4</accession>
<dbReference type="EMBL" id="CP002997">
    <property type="protein sequence ID" value="AEM19403.1"/>
    <property type="molecule type" value="Genomic_DNA"/>
</dbReference>
<gene>
    <name evidence="1" type="ordered locus">BS1330_I2090</name>
</gene>
<keyword evidence="2" id="KW-1185">Reference proteome</keyword>
<dbReference type="PhylomeDB" id="A0A0H3G5V4"/>